<dbReference type="EMBL" id="AVBG01000001">
    <property type="protein sequence ID" value="KGP93135.1"/>
    <property type="molecule type" value="Genomic_DNA"/>
</dbReference>
<dbReference type="STRING" id="1385513.N780_12545"/>
<dbReference type="Pfam" id="PF07307">
    <property type="entry name" value="HEPPP_synt_1"/>
    <property type="match status" value="1"/>
</dbReference>
<comment type="caution">
    <text evidence="1">The sequence shown here is derived from an EMBL/GenBank/DDBJ whole genome shotgun (WGS) entry which is preliminary data.</text>
</comment>
<dbReference type="eggNOG" id="COG0142">
    <property type="taxonomic scope" value="Bacteria"/>
</dbReference>
<dbReference type="Gene3D" id="1.20.120.1450">
    <property type="match status" value="1"/>
</dbReference>
<reference evidence="1 2" key="1">
    <citation type="submission" date="2013-08" db="EMBL/GenBank/DDBJ databases">
        <title>Genome of Pontibacillus chungwhensis.</title>
        <authorList>
            <person name="Wang Q."/>
            <person name="Wang G."/>
        </authorList>
    </citation>
    <scope>NUCLEOTIDE SEQUENCE [LARGE SCALE GENOMIC DNA]</scope>
    <source>
        <strain evidence="1 2">BH030062</strain>
    </source>
</reference>
<evidence type="ECO:0000313" key="2">
    <source>
        <dbReference type="Proteomes" id="UP000030153"/>
    </source>
</evidence>
<accession>A0A0A2VHP1</accession>
<proteinExistence type="predicted"/>
<dbReference type="Proteomes" id="UP000030153">
    <property type="component" value="Unassembled WGS sequence"/>
</dbReference>
<name>A0A0A2VHP1_9BACI</name>
<dbReference type="GO" id="GO:0009234">
    <property type="term" value="P:menaquinone biosynthetic process"/>
    <property type="evidence" value="ECO:0007669"/>
    <property type="project" value="InterPro"/>
</dbReference>
<gene>
    <name evidence="1" type="ORF">N780_12545</name>
</gene>
<dbReference type="AlphaFoldDB" id="A0A0A2VHP1"/>
<evidence type="ECO:0000313" key="1">
    <source>
        <dbReference type="EMBL" id="KGP93135.1"/>
    </source>
</evidence>
<keyword evidence="2" id="KW-1185">Reference proteome</keyword>
<dbReference type="InterPro" id="IPR009920">
    <property type="entry name" value="HEPPP_synth_su1"/>
</dbReference>
<protein>
    <submittedName>
        <fullName evidence="1">Heptaprenyl diphosphate synthase</fullName>
    </submittedName>
</protein>
<organism evidence="1 2">
    <name type="scientific">Pontibacillus chungwhensis BH030062</name>
    <dbReference type="NCBI Taxonomy" id="1385513"/>
    <lineage>
        <taxon>Bacteria</taxon>
        <taxon>Bacillati</taxon>
        <taxon>Bacillota</taxon>
        <taxon>Bacilli</taxon>
        <taxon>Bacillales</taxon>
        <taxon>Bacillaceae</taxon>
        <taxon>Pontibacillus</taxon>
    </lineage>
</organism>
<sequence length="268" mass="31114">MMSVKDTNVNIEHLRTSIEHQIQHPYLAKYISDPVICEDKLMFLTSLLQDTDLSEDKQKHYIISTMLVQIALDTHELVNSSTMNEEDHVTKSRQLTVLAGDYYSGLYYYLLSKIEDLPMIHTLASAIKEINELKMKIYNQDFPSIAQVMDALKQVESLLIQRVAEFVNQPMMSEVAGDWLLAKRLQDEDRRFRKRENSPLIELLIKSTLVHQNGAQALRTIEKYMKKQMVSVEQSLTHLPGSFSTLKTYLQHHIYHSFYLKHQAVEEG</sequence>